<dbReference type="PROSITE" id="PS50102">
    <property type="entry name" value="RRM"/>
    <property type="match status" value="1"/>
</dbReference>
<evidence type="ECO:0000256" key="2">
    <source>
        <dbReference type="PROSITE-ProRule" id="PRU00176"/>
    </source>
</evidence>
<proteinExistence type="predicted"/>
<dbReference type="InParanoid" id="A0A0H2SA37"/>
<dbReference type="SMART" id="SM00360">
    <property type="entry name" value="RRM"/>
    <property type="match status" value="1"/>
</dbReference>
<feature type="compositionally biased region" description="Basic residues" evidence="3">
    <location>
        <begin position="261"/>
        <end position="278"/>
    </location>
</feature>
<accession>A0A0H2SA37</accession>
<dbReference type="InterPro" id="IPR034228">
    <property type="entry name" value="Nop6_RRM"/>
</dbReference>
<dbReference type="STRING" id="27342.A0A0H2SA37"/>
<dbReference type="PANTHER" id="PTHR23236:SF51">
    <property type="entry name" value="NUCLEOLAR PROTEIN 6"/>
    <property type="match status" value="1"/>
</dbReference>
<dbReference type="AlphaFoldDB" id="A0A0H2SA37"/>
<dbReference type="InterPro" id="IPR012677">
    <property type="entry name" value="Nucleotide-bd_a/b_plait_sf"/>
</dbReference>
<evidence type="ECO:0000256" key="1">
    <source>
        <dbReference type="ARBA" id="ARBA00022884"/>
    </source>
</evidence>
<protein>
    <recommendedName>
        <fullName evidence="4">RRM domain-containing protein</fullName>
    </recommendedName>
</protein>
<dbReference type="EMBL" id="KQ085882">
    <property type="protein sequence ID" value="KLO20724.1"/>
    <property type="molecule type" value="Genomic_DNA"/>
</dbReference>
<keyword evidence="1 2" id="KW-0694">RNA-binding</keyword>
<organism evidence="5 6">
    <name type="scientific">Schizopora paradoxa</name>
    <dbReference type="NCBI Taxonomy" id="27342"/>
    <lineage>
        <taxon>Eukaryota</taxon>
        <taxon>Fungi</taxon>
        <taxon>Dikarya</taxon>
        <taxon>Basidiomycota</taxon>
        <taxon>Agaricomycotina</taxon>
        <taxon>Agaricomycetes</taxon>
        <taxon>Hymenochaetales</taxon>
        <taxon>Schizoporaceae</taxon>
        <taxon>Schizopora</taxon>
    </lineage>
</organism>
<evidence type="ECO:0000313" key="6">
    <source>
        <dbReference type="Proteomes" id="UP000053477"/>
    </source>
</evidence>
<evidence type="ECO:0000256" key="3">
    <source>
        <dbReference type="SAM" id="MobiDB-lite"/>
    </source>
</evidence>
<feature type="region of interest" description="Disordered" evidence="3">
    <location>
        <begin position="1"/>
        <end position="107"/>
    </location>
</feature>
<reference evidence="5 6" key="1">
    <citation type="submission" date="2015-04" db="EMBL/GenBank/DDBJ databases">
        <title>Complete genome sequence of Schizopora paradoxa KUC8140, a cosmopolitan wood degrader in East Asia.</title>
        <authorList>
            <consortium name="DOE Joint Genome Institute"/>
            <person name="Min B."/>
            <person name="Park H."/>
            <person name="Jang Y."/>
            <person name="Kim J.-J."/>
            <person name="Kim K.H."/>
            <person name="Pangilinan J."/>
            <person name="Lipzen A."/>
            <person name="Riley R."/>
            <person name="Grigoriev I.V."/>
            <person name="Spatafora J.W."/>
            <person name="Choi I.-G."/>
        </authorList>
    </citation>
    <scope>NUCLEOTIDE SEQUENCE [LARGE SCALE GENOMIC DNA]</scope>
    <source>
        <strain evidence="5 6">KUC8140</strain>
    </source>
</reference>
<dbReference type="GO" id="GO:0019843">
    <property type="term" value="F:rRNA binding"/>
    <property type="evidence" value="ECO:0007669"/>
    <property type="project" value="TreeGrafter"/>
</dbReference>
<dbReference type="InterPro" id="IPR000504">
    <property type="entry name" value="RRM_dom"/>
</dbReference>
<dbReference type="PANTHER" id="PTHR23236">
    <property type="entry name" value="EUKARYOTIC TRANSLATION INITIATION FACTOR 4B/4H"/>
    <property type="match status" value="1"/>
</dbReference>
<dbReference type="GO" id="GO:0042274">
    <property type="term" value="P:ribosomal small subunit biogenesis"/>
    <property type="evidence" value="ECO:0007669"/>
    <property type="project" value="TreeGrafter"/>
</dbReference>
<dbReference type="Proteomes" id="UP000053477">
    <property type="component" value="Unassembled WGS sequence"/>
</dbReference>
<dbReference type="InterPro" id="IPR035979">
    <property type="entry name" value="RBD_domain_sf"/>
</dbReference>
<feature type="region of interest" description="Disordered" evidence="3">
    <location>
        <begin position="186"/>
        <end position="290"/>
    </location>
</feature>
<evidence type="ECO:0000259" key="4">
    <source>
        <dbReference type="PROSITE" id="PS50102"/>
    </source>
</evidence>
<feature type="compositionally biased region" description="Polar residues" evidence="3">
    <location>
        <begin position="50"/>
        <end position="63"/>
    </location>
</feature>
<evidence type="ECO:0000313" key="5">
    <source>
        <dbReference type="EMBL" id="KLO20724.1"/>
    </source>
</evidence>
<dbReference type="Gene3D" id="3.30.70.330">
    <property type="match status" value="1"/>
</dbReference>
<dbReference type="OrthoDB" id="167718at2759"/>
<name>A0A0H2SA37_9AGAM</name>
<dbReference type="GO" id="GO:0005730">
    <property type="term" value="C:nucleolus"/>
    <property type="evidence" value="ECO:0007669"/>
    <property type="project" value="TreeGrafter"/>
</dbReference>
<sequence length="290" mass="31867">MSDAQKLTKKQRKGLAFRQRGKGKTAEHETPGGDVPIAENLDDDGPAHHANTNDQPARSSSIVEKQKAEDQGKANVSAKRKRSDDAAQAPSPKKQKKGTSKKQQQQQQRYILFVGNLKYTTSKEAISKHFAACDPPPVVRLLTPKSATPTKSKGCAFLEFTHRNALQQALKLHQSEIEGRKINVELTAGGGGKSDKRLEKLKSRNRDLASQRTKRAEKEKESGDVAERPQRHSTTSGLEQTLPKMRTWSVPEEGDDGQTHRGGKKHAKGDKQRGRRPKPQGTGVNAIPVG</sequence>
<feature type="compositionally biased region" description="Basic and acidic residues" evidence="3">
    <location>
        <begin position="193"/>
        <end position="230"/>
    </location>
</feature>
<feature type="compositionally biased region" description="Basic residues" evidence="3">
    <location>
        <begin position="7"/>
        <end position="23"/>
    </location>
</feature>
<feature type="domain" description="RRM" evidence="4">
    <location>
        <begin position="110"/>
        <end position="189"/>
    </location>
</feature>
<dbReference type="FunFam" id="3.30.70.330:FF:000376">
    <property type="entry name" value="Putative RNA binding protein"/>
    <property type="match status" value="1"/>
</dbReference>
<gene>
    <name evidence="5" type="ORF">SCHPADRAFT_897983</name>
</gene>
<keyword evidence="6" id="KW-1185">Reference proteome</keyword>
<dbReference type="Pfam" id="PF00076">
    <property type="entry name" value="RRM_1"/>
    <property type="match status" value="1"/>
</dbReference>
<dbReference type="SUPFAM" id="SSF54928">
    <property type="entry name" value="RNA-binding domain, RBD"/>
    <property type="match status" value="1"/>
</dbReference>
<dbReference type="CDD" id="cd12400">
    <property type="entry name" value="RRM_Nop6"/>
    <property type="match status" value="1"/>
</dbReference>